<reference evidence="1" key="2">
    <citation type="submission" date="2020-09" db="EMBL/GenBank/DDBJ databases">
        <authorList>
            <person name="Sun Q."/>
            <person name="Kim S."/>
        </authorList>
    </citation>
    <scope>NUCLEOTIDE SEQUENCE</scope>
    <source>
        <strain evidence="1">KCTC 42249</strain>
    </source>
</reference>
<comment type="caution">
    <text evidence="1">The sequence shown here is derived from an EMBL/GenBank/DDBJ whole genome shotgun (WGS) entry which is preliminary data.</text>
</comment>
<evidence type="ECO:0000313" key="2">
    <source>
        <dbReference type="Proteomes" id="UP000630142"/>
    </source>
</evidence>
<keyword evidence="2" id="KW-1185">Reference proteome</keyword>
<dbReference type="EMBL" id="BMZQ01000006">
    <property type="protein sequence ID" value="GHD23681.1"/>
    <property type="molecule type" value="Genomic_DNA"/>
</dbReference>
<proteinExistence type="predicted"/>
<dbReference type="AlphaFoldDB" id="A0A8J3DZD0"/>
<protein>
    <submittedName>
        <fullName evidence="1">Uncharacterized protein</fullName>
    </submittedName>
</protein>
<accession>A0A8J3DZD0</accession>
<sequence>MPQATLPSEGVGERRPGDPVYILETQAEFAGGGRGEIRLTSGEGTQLASWIKSAFASLENCWTDKEPLDEIGGQ</sequence>
<gene>
    <name evidence="1" type="ORF">GCM10016234_39100</name>
</gene>
<evidence type="ECO:0000313" key="1">
    <source>
        <dbReference type="EMBL" id="GHD23681.1"/>
    </source>
</evidence>
<dbReference type="Proteomes" id="UP000630142">
    <property type="component" value="Unassembled WGS sequence"/>
</dbReference>
<organism evidence="1 2">
    <name type="scientific">Tianweitania populi</name>
    <dbReference type="NCBI Taxonomy" id="1607949"/>
    <lineage>
        <taxon>Bacteria</taxon>
        <taxon>Pseudomonadati</taxon>
        <taxon>Pseudomonadota</taxon>
        <taxon>Alphaproteobacteria</taxon>
        <taxon>Hyphomicrobiales</taxon>
        <taxon>Phyllobacteriaceae</taxon>
        <taxon>Tianweitania</taxon>
    </lineage>
</organism>
<reference evidence="1" key="1">
    <citation type="journal article" date="2014" name="Int. J. Syst. Evol. Microbiol.">
        <title>Complete genome sequence of Corynebacterium casei LMG S-19264T (=DSM 44701T), isolated from a smear-ripened cheese.</title>
        <authorList>
            <consortium name="US DOE Joint Genome Institute (JGI-PGF)"/>
            <person name="Walter F."/>
            <person name="Albersmeier A."/>
            <person name="Kalinowski J."/>
            <person name="Ruckert C."/>
        </authorList>
    </citation>
    <scope>NUCLEOTIDE SEQUENCE</scope>
    <source>
        <strain evidence="1">KCTC 42249</strain>
    </source>
</reference>
<name>A0A8J3DZD0_9HYPH</name>